<dbReference type="PRINTS" id="PR00326">
    <property type="entry name" value="GTP1OBG"/>
</dbReference>
<feature type="domain" description="G" evidence="3">
    <location>
        <begin position="13"/>
        <end position="128"/>
    </location>
</feature>
<evidence type="ECO:0000313" key="6">
    <source>
        <dbReference type="EMBL" id="OKP79438.1"/>
    </source>
</evidence>
<dbReference type="PANTHER" id="PTHR42714:SF6">
    <property type="entry name" value="TRANSLATION INITIATION FACTOR IF-2"/>
    <property type="match status" value="1"/>
</dbReference>
<reference evidence="6 7" key="1">
    <citation type="submission" date="2016-03" db="EMBL/GenBank/DDBJ databases">
        <authorList>
            <person name="Sant'Anna F.H."/>
            <person name="Ambrosini A."/>
            <person name="Souza R."/>
            <person name="Bach E."/>
            <person name="Fernandes G."/>
            <person name="Balsanelli E."/>
            <person name="Baura V.A."/>
            <person name="Souza E.M."/>
            <person name="Passaglia L."/>
        </authorList>
    </citation>
    <scope>NUCLEOTIDE SEQUENCE [LARGE SCALE GENOMIC DNA]</scope>
    <source>
        <strain evidence="6 7">P26E</strain>
    </source>
</reference>
<keyword evidence="2" id="KW-0342">GTP-binding</keyword>
<dbReference type="Proteomes" id="UP000186058">
    <property type="component" value="Unassembled WGS sequence"/>
</dbReference>
<dbReference type="InterPro" id="IPR006073">
    <property type="entry name" value="GTP-bd"/>
</dbReference>
<dbReference type="InterPro" id="IPR005225">
    <property type="entry name" value="Small_GTP-bd"/>
</dbReference>
<protein>
    <submittedName>
        <fullName evidence="6">[FeFe] hydrogenase H-cluster maturation GTPase HydF</fullName>
    </submittedName>
</protein>
<evidence type="ECO:0000259" key="3">
    <source>
        <dbReference type="Pfam" id="PF01926"/>
    </source>
</evidence>
<dbReference type="Gene3D" id="3.40.50.11410">
    <property type="match status" value="1"/>
</dbReference>
<comment type="caution">
    <text evidence="6">The sequence shown here is derived from an EMBL/GenBank/DDBJ whole genome shotgun (WGS) entry which is preliminary data.</text>
</comment>
<dbReference type="SUPFAM" id="SSF52540">
    <property type="entry name" value="P-loop containing nucleoside triphosphate hydrolases"/>
    <property type="match status" value="1"/>
</dbReference>
<dbReference type="PANTHER" id="PTHR42714">
    <property type="entry name" value="TRNA MODIFICATION GTPASE GTPBP3"/>
    <property type="match status" value="1"/>
</dbReference>
<evidence type="ECO:0000313" key="7">
    <source>
        <dbReference type="Proteomes" id="UP000186058"/>
    </source>
</evidence>
<evidence type="ECO:0000259" key="4">
    <source>
        <dbReference type="Pfam" id="PF18128"/>
    </source>
</evidence>
<feature type="domain" description="Hydrogen maturase F tetramerization" evidence="5">
    <location>
        <begin position="291"/>
        <end position="405"/>
    </location>
</feature>
<dbReference type="Gene3D" id="3.40.50.11420">
    <property type="match status" value="1"/>
</dbReference>
<dbReference type="Pfam" id="PF01926">
    <property type="entry name" value="MMR_HSR1"/>
    <property type="match status" value="1"/>
</dbReference>
<keyword evidence="1" id="KW-0547">Nucleotide-binding</keyword>
<dbReference type="Gene3D" id="3.40.50.300">
    <property type="entry name" value="P-loop containing nucleotide triphosphate hydrolases"/>
    <property type="match status" value="1"/>
</dbReference>
<dbReference type="Pfam" id="PF18133">
    <property type="entry name" value="HydF_tetramer"/>
    <property type="match status" value="1"/>
</dbReference>
<dbReference type="InterPro" id="IPR023873">
    <property type="entry name" value="FeFe-hyd_GTPase_HydF"/>
</dbReference>
<dbReference type="InterPro" id="IPR040644">
    <property type="entry name" value="HydF_tetramer"/>
</dbReference>
<keyword evidence="7" id="KW-1185">Reference proteome</keyword>
<dbReference type="NCBIfam" id="TIGR03918">
    <property type="entry name" value="GTP_HydF"/>
    <property type="match status" value="1"/>
</dbReference>
<evidence type="ECO:0000256" key="2">
    <source>
        <dbReference type="ARBA" id="ARBA00023134"/>
    </source>
</evidence>
<name>A0ABX3EF06_9BACL</name>
<proteinExistence type="predicted"/>
<evidence type="ECO:0000256" key="1">
    <source>
        <dbReference type="ARBA" id="ARBA00022741"/>
    </source>
</evidence>
<dbReference type="InterPro" id="IPR041606">
    <property type="entry name" value="HydF_dimer"/>
</dbReference>
<sequence>MSVNDTPRPNRLHIALFGRSNAGKSSLINAITKQDAAVVSPVKGTTTDPVYKAMELLPLGPVVFIDTAGLDEAGELGELRKQKTLEVLNKSDMALIVVDAVCGVNPYDRQIAETVRSKSIPAMGILNKIDCIADQQTSHAGDLAVLVDQAEQELGCKVIPVSALEQQGISGLMKALIAAVPDAEDKFRIIGDLVSPGDLVVLVVPIDKAAPKGRLILPQQQTIRDLLESDAIAVVTKEFELKETLESLGKKPRLVVTDSQVFLKAAADTPKDIPLTSFSILFARHKGNLEEMVRGARAIDGLQHGDRVLIAEACTHHGQADDIGKVKIPRWIRQATGKQLQFEYASGMKFPDNLDDYSLIVHCGGCMLNRRQMLWRVEQAIRAGVPIVNYGVAIAYVQGILERAILPFPLARIAWEESGTHE</sequence>
<dbReference type="NCBIfam" id="TIGR00231">
    <property type="entry name" value="small_GTP"/>
    <property type="match status" value="1"/>
</dbReference>
<dbReference type="CDD" id="cd00880">
    <property type="entry name" value="Era_like"/>
    <property type="match status" value="1"/>
</dbReference>
<dbReference type="Pfam" id="PF18128">
    <property type="entry name" value="HydF_dimer"/>
    <property type="match status" value="1"/>
</dbReference>
<dbReference type="InterPro" id="IPR027417">
    <property type="entry name" value="P-loop_NTPase"/>
</dbReference>
<evidence type="ECO:0000259" key="5">
    <source>
        <dbReference type="Pfam" id="PF18133"/>
    </source>
</evidence>
<accession>A0ABX3EF06</accession>
<feature type="domain" description="Hydrogen maturase F dimerization" evidence="4">
    <location>
        <begin position="189"/>
        <end position="287"/>
    </location>
</feature>
<organism evidence="6 7">
    <name type="scientific">Paenibacillus helianthi</name>
    <dbReference type="NCBI Taxonomy" id="1349432"/>
    <lineage>
        <taxon>Bacteria</taxon>
        <taxon>Bacillati</taxon>
        <taxon>Bacillota</taxon>
        <taxon>Bacilli</taxon>
        <taxon>Bacillales</taxon>
        <taxon>Paenibacillaceae</taxon>
        <taxon>Paenibacillus</taxon>
    </lineage>
</organism>
<dbReference type="EMBL" id="LVWI01000092">
    <property type="protein sequence ID" value="OKP79438.1"/>
    <property type="molecule type" value="Genomic_DNA"/>
</dbReference>
<dbReference type="RefSeq" id="WP_074101587.1">
    <property type="nucleotide sequence ID" value="NZ_LVWI01000092.1"/>
</dbReference>
<gene>
    <name evidence="6" type="ORF">A3844_28300</name>
</gene>